<dbReference type="RefSeq" id="WP_306828902.1">
    <property type="nucleotide sequence ID" value="NZ_JAUSRA010000001.1"/>
</dbReference>
<keyword evidence="2" id="KW-1185">Reference proteome</keyword>
<gene>
    <name evidence="1" type="ORF">J2S43_002328</name>
</gene>
<sequence>MTNTLRTPETVALDPCARSLLVATVARHVALPSLPDGDVPDLGIERR</sequence>
<dbReference type="Proteomes" id="UP001240984">
    <property type="component" value="Unassembled WGS sequence"/>
</dbReference>
<dbReference type="EMBL" id="JAUSRA010000001">
    <property type="protein sequence ID" value="MDP9793816.1"/>
    <property type="molecule type" value="Genomic_DNA"/>
</dbReference>
<evidence type="ECO:0000313" key="1">
    <source>
        <dbReference type="EMBL" id="MDP9793816.1"/>
    </source>
</evidence>
<protein>
    <submittedName>
        <fullName evidence="1">Uncharacterized protein</fullName>
    </submittedName>
</protein>
<evidence type="ECO:0000313" key="2">
    <source>
        <dbReference type="Proteomes" id="UP001240984"/>
    </source>
</evidence>
<proteinExistence type="predicted"/>
<accession>A0ABT9MR87</accession>
<organism evidence="1 2">
    <name type="scientific">Catenuloplanes nepalensis</name>
    <dbReference type="NCBI Taxonomy" id="587533"/>
    <lineage>
        <taxon>Bacteria</taxon>
        <taxon>Bacillati</taxon>
        <taxon>Actinomycetota</taxon>
        <taxon>Actinomycetes</taxon>
        <taxon>Micromonosporales</taxon>
        <taxon>Micromonosporaceae</taxon>
        <taxon>Catenuloplanes</taxon>
    </lineage>
</organism>
<reference evidence="1 2" key="1">
    <citation type="submission" date="2023-07" db="EMBL/GenBank/DDBJ databases">
        <title>Sequencing the genomes of 1000 actinobacteria strains.</title>
        <authorList>
            <person name="Klenk H.-P."/>
        </authorList>
    </citation>
    <scope>NUCLEOTIDE SEQUENCE [LARGE SCALE GENOMIC DNA]</scope>
    <source>
        <strain evidence="1 2">DSM 44710</strain>
    </source>
</reference>
<name>A0ABT9MR87_9ACTN</name>
<comment type="caution">
    <text evidence="1">The sequence shown here is derived from an EMBL/GenBank/DDBJ whole genome shotgun (WGS) entry which is preliminary data.</text>
</comment>